<dbReference type="Proteomes" id="UP000532010">
    <property type="component" value="Unassembled WGS sequence"/>
</dbReference>
<evidence type="ECO:0000256" key="2">
    <source>
        <dbReference type="SAM" id="SignalP"/>
    </source>
</evidence>
<organism evidence="4 5">
    <name type="scientific">Microvirga lupini</name>
    <dbReference type="NCBI Taxonomy" id="420324"/>
    <lineage>
        <taxon>Bacteria</taxon>
        <taxon>Pseudomonadati</taxon>
        <taxon>Pseudomonadota</taxon>
        <taxon>Alphaproteobacteria</taxon>
        <taxon>Hyphomicrobiales</taxon>
        <taxon>Methylobacteriaceae</taxon>
        <taxon>Microvirga</taxon>
    </lineage>
</organism>
<protein>
    <recommendedName>
        <fullName evidence="3">Alkaline proteinase inhibitor/ Outer membrane lipoprotein Omp19 domain-containing protein</fullName>
    </recommendedName>
</protein>
<dbReference type="AlphaFoldDB" id="A0A7W4YVT2"/>
<proteinExistence type="predicted"/>
<feature type="chain" id="PRO_5031265770" description="Alkaline proteinase inhibitor/ Outer membrane lipoprotein Omp19 domain-containing protein" evidence="2">
    <location>
        <begin position="21"/>
        <end position="232"/>
    </location>
</feature>
<keyword evidence="5" id="KW-1185">Reference proteome</keyword>
<dbReference type="EMBL" id="JACHWB010000001">
    <property type="protein sequence ID" value="MBB3017303.1"/>
    <property type="molecule type" value="Genomic_DNA"/>
</dbReference>
<accession>A0A7W4YVT2</accession>
<feature type="compositionally biased region" description="Polar residues" evidence="1">
    <location>
        <begin position="115"/>
        <end position="126"/>
    </location>
</feature>
<name>A0A7W4YVT2_9HYPH</name>
<evidence type="ECO:0000313" key="5">
    <source>
        <dbReference type="Proteomes" id="UP000532010"/>
    </source>
</evidence>
<sequence length="232" mass="24190">MSRKAVSTVAIFMVAGTVSACNSTDNPYRRGPWGTASTPRSYPAYSGPWGRPPVGALYEAAVQPAYAPLHIAETPLHASRNGHEVQLEPELPPGPLPDRSVSQVGSELGPLPSLSVEQSASAQGEANAQVGASAPGIFTPPQRPSSYAGTWKANVGAASCRIQLSSVPSLDLYKASAQGCSSNSLKAVNGWSIRDNQVILFSRGEVIARLSGAEAALSGRINGSETEMTMTR</sequence>
<dbReference type="InterPro" id="IPR021140">
    <property type="entry name" value="Inh/Omp19"/>
</dbReference>
<feature type="region of interest" description="Disordered" evidence="1">
    <location>
        <begin position="81"/>
        <end position="141"/>
    </location>
</feature>
<reference evidence="4 5" key="1">
    <citation type="submission" date="2020-08" db="EMBL/GenBank/DDBJ databases">
        <title>The Agave Microbiome: Exploring the role of microbial communities in plant adaptations to desert environments.</title>
        <authorList>
            <person name="Partida-Martinez L.P."/>
        </authorList>
    </citation>
    <scope>NUCLEOTIDE SEQUENCE [LARGE SCALE GENOMIC DNA]</scope>
    <source>
        <strain evidence="4 5">AT3.9</strain>
    </source>
</reference>
<feature type="signal peptide" evidence="2">
    <location>
        <begin position="1"/>
        <end position="20"/>
    </location>
</feature>
<gene>
    <name evidence="4" type="ORF">FHR70_000343</name>
</gene>
<keyword evidence="2" id="KW-0732">Signal</keyword>
<evidence type="ECO:0000256" key="1">
    <source>
        <dbReference type="SAM" id="MobiDB-lite"/>
    </source>
</evidence>
<dbReference type="Pfam" id="PF02974">
    <property type="entry name" value="Inh"/>
    <property type="match status" value="1"/>
</dbReference>
<comment type="caution">
    <text evidence="4">The sequence shown here is derived from an EMBL/GenBank/DDBJ whole genome shotgun (WGS) entry which is preliminary data.</text>
</comment>
<evidence type="ECO:0000313" key="4">
    <source>
        <dbReference type="EMBL" id="MBB3017303.1"/>
    </source>
</evidence>
<dbReference type="RefSeq" id="WP_183446475.1">
    <property type="nucleotide sequence ID" value="NZ_JACHWB010000001.1"/>
</dbReference>
<feature type="domain" description="Alkaline proteinase inhibitor/ Outer membrane lipoprotein Omp19" evidence="3">
    <location>
        <begin position="144"/>
        <end position="215"/>
    </location>
</feature>
<evidence type="ECO:0000259" key="3">
    <source>
        <dbReference type="Pfam" id="PF02974"/>
    </source>
</evidence>
<dbReference type="PROSITE" id="PS51257">
    <property type="entry name" value="PROKAR_LIPOPROTEIN"/>
    <property type="match status" value="1"/>
</dbReference>